<dbReference type="Gramene" id="OB03G23880.1">
    <property type="protein sequence ID" value="OB03G23880.1"/>
    <property type="gene ID" value="OB03G23880"/>
</dbReference>
<evidence type="ECO:0000313" key="3">
    <source>
        <dbReference type="Proteomes" id="UP000006038"/>
    </source>
</evidence>
<organism evidence="2">
    <name type="scientific">Oryza brachyantha</name>
    <name type="common">malo sina</name>
    <dbReference type="NCBI Taxonomy" id="4533"/>
    <lineage>
        <taxon>Eukaryota</taxon>
        <taxon>Viridiplantae</taxon>
        <taxon>Streptophyta</taxon>
        <taxon>Embryophyta</taxon>
        <taxon>Tracheophyta</taxon>
        <taxon>Spermatophyta</taxon>
        <taxon>Magnoliopsida</taxon>
        <taxon>Liliopsida</taxon>
        <taxon>Poales</taxon>
        <taxon>Poaceae</taxon>
        <taxon>BOP clade</taxon>
        <taxon>Oryzoideae</taxon>
        <taxon>Oryzeae</taxon>
        <taxon>Oryzinae</taxon>
        <taxon>Oryza</taxon>
    </lineage>
</organism>
<evidence type="ECO:0000256" key="1">
    <source>
        <dbReference type="SAM" id="MobiDB-lite"/>
    </source>
</evidence>
<dbReference type="EnsemblPlants" id="OB03G23880.1">
    <property type="protein sequence ID" value="OB03G23880.1"/>
    <property type="gene ID" value="OB03G23880"/>
</dbReference>
<proteinExistence type="predicted"/>
<keyword evidence="3" id="KW-1185">Reference proteome</keyword>
<reference evidence="2" key="2">
    <citation type="submission" date="2013-04" db="UniProtKB">
        <authorList>
            <consortium name="EnsemblPlants"/>
        </authorList>
    </citation>
    <scope>IDENTIFICATION</scope>
</reference>
<dbReference type="Proteomes" id="UP000006038">
    <property type="component" value="Chromosome 3"/>
</dbReference>
<sequence>MAGGGSSSEGVGPSPLQRIKHDGRRTKLDGGGSSPAAGGGGGGGGGGFILDLIRYFLSLRSRLLLSLRRSPLSPPSNSLDDGGRSTAEQRQAALSGGAMAGGGSSSEGVGPSPLQRIKHDGRRTKLDGGGSSPAAVDRGRLAED</sequence>
<feature type="region of interest" description="Disordered" evidence="1">
    <location>
        <begin position="1"/>
        <end position="43"/>
    </location>
</feature>
<accession>J3LMW2</accession>
<name>J3LMW2_ORYBR</name>
<feature type="compositionally biased region" description="Gly residues" evidence="1">
    <location>
        <begin position="29"/>
        <end position="43"/>
    </location>
</feature>
<feature type="compositionally biased region" description="Low complexity" evidence="1">
    <location>
        <begin position="67"/>
        <end position="79"/>
    </location>
</feature>
<dbReference type="HOGENOM" id="CLU_1799434_0_0_1"/>
<reference evidence="2" key="1">
    <citation type="journal article" date="2013" name="Nat. Commun.">
        <title>Whole-genome sequencing of Oryza brachyantha reveals mechanisms underlying Oryza genome evolution.</title>
        <authorList>
            <person name="Chen J."/>
            <person name="Huang Q."/>
            <person name="Gao D."/>
            <person name="Wang J."/>
            <person name="Lang Y."/>
            <person name="Liu T."/>
            <person name="Li B."/>
            <person name="Bai Z."/>
            <person name="Luis Goicoechea J."/>
            <person name="Liang C."/>
            <person name="Chen C."/>
            <person name="Zhang W."/>
            <person name="Sun S."/>
            <person name="Liao Y."/>
            <person name="Zhang X."/>
            <person name="Yang L."/>
            <person name="Song C."/>
            <person name="Wang M."/>
            <person name="Shi J."/>
            <person name="Liu G."/>
            <person name="Liu J."/>
            <person name="Zhou H."/>
            <person name="Zhou W."/>
            <person name="Yu Q."/>
            <person name="An N."/>
            <person name="Chen Y."/>
            <person name="Cai Q."/>
            <person name="Wang B."/>
            <person name="Liu B."/>
            <person name="Min J."/>
            <person name="Huang Y."/>
            <person name="Wu H."/>
            <person name="Li Z."/>
            <person name="Zhang Y."/>
            <person name="Yin Y."/>
            <person name="Song W."/>
            <person name="Jiang J."/>
            <person name="Jackson S.A."/>
            <person name="Wing R.A."/>
            <person name="Wang J."/>
            <person name="Chen M."/>
        </authorList>
    </citation>
    <scope>NUCLEOTIDE SEQUENCE [LARGE SCALE GENOMIC DNA]</scope>
    <source>
        <strain evidence="2">cv. IRGC 101232</strain>
    </source>
</reference>
<feature type="region of interest" description="Disordered" evidence="1">
    <location>
        <begin position="67"/>
        <end position="144"/>
    </location>
</feature>
<dbReference type="AlphaFoldDB" id="J3LMW2"/>
<evidence type="ECO:0000313" key="2">
    <source>
        <dbReference type="EnsemblPlants" id="OB03G23880.1"/>
    </source>
</evidence>
<protein>
    <submittedName>
        <fullName evidence="2">Uncharacterized protein</fullName>
    </submittedName>
</protein>